<dbReference type="AlphaFoldDB" id="A0A6C0LAS5"/>
<proteinExistence type="predicted"/>
<dbReference type="EMBL" id="MN740468">
    <property type="protein sequence ID" value="QHU28066.1"/>
    <property type="molecule type" value="Genomic_DNA"/>
</dbReference>
<sequence>MAPPRIIIKGDRIPNCEWEVTIRTLRGHFGLYHLNGDPNNILWWVEYLQRTADEWGIDAKYALVRNDEYEPNKSSWITLNSKFKVEKVQVDNVVIEVHTLM</sequence>
<protein>
    <submittedName>
        <fullName evidence="1">Uncharacterized protein</fullName>
    </submittedName>
</protein>
<organism evidence="1">
    <name type="scientific">viral metagenome</name>
    <dbReference type="NCBI Taxonomy" id="1070528"/>
    <lineage>
        <taxon>unclassified sequences</taxon>
        <taxon>metagenomes</taxon>
        <taxon>organismal metagenomes</taxon>
    </lineage>
</organism>
<accession>A0A6C0LAS5</accession>
<evidence type="ECO:0000313" key="1">
    <source>
        <dbReference type="EMBL" id="QHU28066.1"/>
    </source>
</evidence>
<reference evidence="1" key="1">
    <citation type="journal article" date="2020" name="Nature">
        <title>Giant virus diversity and host interactions through global metagenomics.</title>
        <authorList>
            <person name="Schulz F."/>
            <person name="Roux S."/>
            <person name="Paez-Espino D."/>
            <person name="Jungbluth S."/>
            <person name="Walsh D.A."/>
            <person name="Denef V.J."/>
            <person name="McMahon K.D."/>
            <person name="Konstantinidis K.T."/>
            <person name="Eloe-Fadrosh E.A."/>
            <person name="Kyrpides N.C."/>
            <person name="Woyke T."/>
        </authorList>
    </citation>
    <scope>NUCLEOTIDE SEQUENCE</scope>
    <source>
        <strain evidence="1">GVMAG-M-3300027770-17</strain>
    </source>
</reference>
<name>A0A6C0LAS5_9ZZZZ</name>